<organism evidence="2 3">
    <name type="scientific">Faecalibacterium prausnitzii</name>
    <dbReference type="NCBI Taxonomy" id="853"/>
    <lineage>
        <taxon>Bacteria</taxon>
        <taxon>Bacillati</taxon>
        <taxon>Bacillota</taxon>
        <taxon>Clostridia</taxon>
        <taxon>Eubacteriales</taxon>
        <taxon>Oscillospiraceae</taxon>
        <taxon>Faecalibacterium</taxon>
    </lineage>
</organism>
<feature type="chain" id="PRO_5038815293" description="Stage III sporulation protein SpoAB" evidence="1">
    <location>
        <begin position="20"/>
        <end position="150"/>
    </location>
</feature>
<evidence type="ECO:0000313" key="3">
    <source>
        <dbReference type="Proteomes" id="UP000251144"/>
    </source>
</evidence>
<dbReference type="AlphaFoldDB" id="A0A329U1B4"/>
<dbReference type="RefSeq" id="WP_158400659.1">
    <property type="nucleotide sequence ID" value="NZ_PRLB01000003.1"/>
</dbReference>
<dbReference type="EMBL" id="PRLB01000003">
    <property type="protein sequence ID" value="RAW54746.1"/>
    <property type="molecule type" value="Genomic_DNA"/>
</dbReference>
<reference evidence="2 3" key="1">
    <citation type="submission" date="2018-02" db="EMBL/GenBank/DDBJ databases">
        <title>Complete genome sequencing of Faecalibacterium prausnitzii strains isolated from the human gut.</title>
        <authorList>
            <person name="Fitzgerald B.C."/>
            <person name="Shkoporov A.N."/>
            <person name="Ross P.R."/>
            <person name="Hill C."/>
        </authorList>
    </citation>
    <scope>NUCLEOTIDE SEQUENCE [LARGE SCALE GENOMIC DNA]</scope>
    <source>
        <strain evidence="2 3">APC942/32-1</strain>
    </source>
</reference>
<evidence type="ECO:0000313" key="2">
    <source>
        <dbReference type="EMBL" id="RAW54746.1"/>
    </source>
</evidence>
<accession>A0A329U1B4</accession>
<comment type="caution">
    <text evidence="2">The sequence shown here is derived from an EMBL/GenBank/DDBJ whole genome shotgun (WGS) entry which is preliminary data.</text>
</comment>
<proteinExistence type="predicted"/>
<keyword evidence="1" id="KW-0732">Signal</keyword>
<evidence type="ECO:0008006" key="4">
    <source>
        <dbReference type="Google" id="ProtNLM"/>
    </source>
</evidence>
<gene>
    <name evidence="2" type="ORF">C4N26_05010</name>
</gene>
<feature type="signal peptide" evidence="1">
    <location>
        <begin position="1"/>
        <end position="19"/>
    </location>
</feature>
<sequence>MKTLRVICALFWLGCGWCAGDAACQNTRQHLAALEKTLLLLQRVRQEISYRHTDLTLLFRRLKQEGLVTGESFRSLCPLPGLTRPERDCFIECFSGLGCTEAEQECQQLAFYQERFTLFLQQAQEHARPQLELSHKLGFAAGLAAAILCL</sequence>
<dbReference type="OrthoDB" id="1863933at2"/>
<protein>
    <recommendedName>
        <fullName evidence="4">Stage III sporulation protein SpoAB</fullName>
    </recommendedName>
</protein>
<dbReference type="Proteomes" id="UP000251144">
    <property type="component" value="Unassembled WGS sequence"/>
</dbReference>
<evidence type="ECO:0000256" key="1">
    <source>
        <dbReference type="SAM" id="SignalP"/>
    </source>
</evidence>
<name>A0A329U1B4_9FIRM</name>